<evidence type="ECO:0000313" key="8">
    <source>
        <dbReference type="EMBL" id="CAD7666583.1"/>
    </source>
</evidence>
<protein>
    <recommendedName>
        <fullName evidence="7">DIX domain-containing protein</fullName>
    </recommendedName>
</protein>
<proteinExistence type="predicted"/>
<feature type="region of interest" description="Disordered" evidence="6">
    <location>
        <begin position="89"/>
        <end position="130"/>
    </location>
</feature>
<dbReference type="InterPro" id="IPR038207">
    <property type="entry name" value="DIX_dom_sf"/>
</dbReference>
<dbReference type="Gene3D" id="2.40.240.130">
    <property type="match status" value="1"/>
</dbReference>
<feature type="compositionally biased region" description="Basic residues" evidence="6">
    <location>
        <begin position="108"/>
        <end position="121"/>
    </location>
</feature>
<evidence type="ECO:0000259" key="7">
    <source>
        <dbReference type="PROSITE" id="PS50841"/>
    </source>
</evidence>
<dbReference type="InterPro" id="IPR015506">
    <property type="entry name" value="Dsh/Dvl-rel"/>
</dbReference>
<feature type="domain" description="DIX" evidence="7">
    <location>
        <begin position="1"/>
        <end position="58"/>
    </location>
</feature>
<sequence>MVTLADFKAVLSLPTANYKYFFKSLDADFGVVKEEIIDDNTRLPIFKGRVVAWVSPLPLTSDIETTSFVDSDDDEDDDELTSHISTTTYETNSRISTTTDETSVSRIHDRRHRRRRRRHRMPVMSRTSSISSITESTMSLNIITVTLNLDTVNFLGISIVG</sequence>
<dbReference type="GO" id="GO:0005109">
    <property type="term" value="F:frizzled binding"/>
    <property type="evidence" value="ECO:0007669"/>
    <property type="project" value="TreeGrafter"/>
</dbReference>
<dbReference type="OrthoDB" id="10007451at2759"/>
<keyword evidence="9" id="KW-1185">Reference proteome</keyword>
<dbReference type="EMBL" id="CAJPVJ010054729">
    <property type="protein sequence ID" value="CAG2183536.1"/>
    <property type="molecule type" value="Genomic_DNA"/>
</dbReference>
<dbReference type="PROSITE" id="PS50841">
    <property type="entry name" value="DIX"/>
    <property type="match status" value="1"/>
</dbReference>
<dbReference type="Proteomes" id="UP000728032">
    <property type="component" value="Unassembled WGS sequence"/>
</dbReference>
<keyword evidence="2" id="KW-0217">Developmental protein</keyword>
<dbReference type="InterPro" id="IPR003351">
    <property type="entry name" value="Dishevelled_protein_dom"/>
</dbReference>
<evidence type="ECO:0000256" key="2">
    <source>
        <dbReference type="ARBA" id="ARBA00022473"/>
    </source>
</evidence>
<dbReference type="EMBL" id="OC969554">
    <property type="protein sequence ID" value="CAD7666583.1"/>
    <property type="molecule type" value="Genomic_DNA"/>
</dbReference>
<evidence type="ECO:0000256" key="4">
    <source>
        <dbReference type="ARBA" id="ARBA00022687"/>
    </source>
</evidence>
<reference evidence="8" key="1">
    <citation type="submission" date="2020-11" db="EMBL/GenBank/DDBJ databases">
        <authorList>
            <person name="Tran Van P."/>
        </authorList>
    </citation>
    <scope>NUCLEOTIDE SEQUENCE</scope>
</reference>
<dbReference type="Pfam" id="PF02377">
    <property type="entry name" value="Dishevelled"/>
    <property type="match status" value="1"/>
</dbReference>
<accession>A0A7R9MTV6</accession>
<gene>
    <name evidence="8" type="ORF">ONB1V03_LOCUS22956</name>
</gene>
<dbReference type="Pfam" id="PF00778">
    <property type="entry name" value="DIX"/>
    <property type="match status" value="1"/>
</dbReference>
<name>A0A7R9MTV6_9ACAR</name>
<dbReference type="PANTHER" id="PTHR10878">
    <property type="entry name" value="SEGMENT POLARITY PROTEIN DISHEVELLED"/>
    <property type="match status" value="1"/>
</dbReference>
<comment type="subcellular location">
    <subcellularLocation>
        <location evidence="1">Cytoplasm</location>
    </subcellularLocation>
</comment>
<dbReference type="InterPro" id="IPR001158">
    <property type="entry name" value="DIX"/>
</dbReference>
<keyword evidence="3" id="KW-0963">Cytoplasm</keyword>
<organism evidence="8">
    <name type="scientific">Oppiella nova</name>
    <dbReference type="NCBI Taxonomy" id="334625"/>
    <lineage>
        <taxon>Eukaryota</taxon>
        <taxon>Metazoa</taxon>
        <taxon>Ecdysozoa</taxon>
        <taxon>Arthropoda</taxon>
        <taxon>Chelicerata</taxon>
        <taxon>Arachnida</taxon>
        <taxon>Acari</taxon>
        <taxon>Acariformes</taxon>
        <taxon>Sarcoptiformes</taxon>
        <taxon>Oribatida</taxon>
        <taxon>Brachypylina</taxon>
        <taxon>Oppioidea</taxon>
        <taxon>Oppiidae</taxon>
        <taxon>Oppiella</taxon>
    </lineage>
</organism>
<dbReference type="SMART" id="SM00021">
    <property type="entry name" value="DAX"/>
    <property type="match status" value="1"/>
</dbReference>
<feature type="non-terminal residue" evidence="8">
    <location>
        <position position="161"/>
    </location>
</feature>
<feature type="compositionally biased region" description="Polar residues" evidence="6">
    <location>
        <begin position="89"/>
        <end position="105"/>
    </location>
</feature>
<dbReference type="AlphaFoldDB" id="A0A7R9MTV6"/>
<dbReference type="GO" id="GO:0060070">
    <property type="term" value="P:canonical Wnt signaling pathway"/>
    <property type="evidence" value="ECO:0007669"/>
    <property type="project" value="TreeGrafter"/>
</dbReference>
<dbReference type="GO" id="GO:0005829">
    <property type="term" value="C:cytosol"/>
    <property type="evidence" value="ECO:0007669"/>
    <property type="project" value="TreeGrafter"/>
</dbReference>
<evidence type="ECO:0000256" key="5">
    <source>
        <dbReference type="PROSITE-ProRule" id="PRU00069"/>
    </source>
</evidence>
<keyword evidence="4 5" id="KW-0879">Wnt signaling pathway</keyword>
<evidence type="ECO:0000256" key="3">
    <source>
        <dbReference type="ARBA" id="ARBA00022490"/>
    </source>
</evidence>
<dbReference type="InterPro" id="IPR029071">
    <property type="entry name" value="Ubiquitin-like_domsf"/>
</dbReference>
<evidence type="ECO:0000256" key="6">
    <source>
        <dbReference type="SAM" id="MobiDB-lite"/>
    </source>
</evidence>
<evidence type="ECO:0000313" key="9">
    <source>
        <dbReference type="Proteomes" id="UP000728032"/>
    </source>
</evidence>
<dbReference type="PANTHER" id="PTHR10878:SF25">
    <property type="entry name" value="SEGMENT POLARITY PROTEIN DISHEVELLED"/>
    <property type="match status" value="1"/>
</dbReference>
<dbReference type="SUPFAM" id="SSF54236">
    <property type="entry name" value="Ubiquitin-like"/>
    <property type="match status" value="1"/>
</dbReference>
<evidence type="ECO:0000256" key="1">
    <source>
        <dbReference type="ARBA" id="ARBA00004496"/>
    </source>
</evidence>